<dbReference type="PANTHER" id="PTHR10827">
    <property type="entry name" value="RETICULOCALBIN"/>
    <property type="match status" value="1"/>
</dbReference>
<dbReference type="InterPro" id="IPR002048">
    <property type="entry name" value="EF_hand_dom"/>
</dbReference>
<feature type="signal peptide" evidence="4">
    <location>
        <begin position="1"/>
        <end position="20"/>
    </location>
</feature>
<feature type="domain" description="EF-hand" evidence="5">
    <location>
        <begin position="35"/>
        <end position="63"/>
    </location>
</feature>
<keyword evidence="1" id="KW-0479">Metal-binding</keyword>
<evidence type="ECO:0000256" key="3">
    <source>
        <dbReference type="SAM" id="MobiDB-lite"/>
    </source>
</evidence>
<protein>
    <recommendedName>
        <fullName evidence="5">EF-hand domain-containing protein</fullName>
    </recommendedName>
</protein>
<dbReference type="GO" id="GO:0005509">
    <property type="term" value="F:calcium ion binding"/>
    <property type="evidence" value="ECO:0007669"/>
    <property type="project" value="InterPro"/>
</dbReference>
<dbReference type="Proteomes" id="UP000476030">
    <property type="component" value="Unassembled WGS sequence"/>
</dbReference>
<dbReference type="CDD" id="cd00051">
    <property type="entry name" value="EFh"/>
    <property type="match status" value="1"/>
</dbReference>
<dbReference type="SMART" id="SM00054">
    <property type="entry name" value="EFh"/>
    <property type="match status" value="4"/>
</dbReference>
<sequence length="174" mass="19365">MKRKIIIGSMIAALAIPALAIAATDEHPKGHHKGDIFERLDTNKDGEITFEEMTVKSTERFSKLDKDGNGAISIEEMTVRKKEFFDKLDTDNNGTISKEEARAFHKVKREERKERHAGRIMKILDADGNGTVTKEEFAAASDKRFEEADSNNDGLLSADELQKMGPKKGGMKKG</sequence>
<dbReference type="PANTHER" id="PTHR10827:SF98">
    <property type="entry name" value="45 KDA CALCIUM-BINDING PROTEIN"/>
    <property type="match status" value="1"/>
</dbReference>
<name>A0A6L8W3Q0_9PROT</name>
<evidence type="ECO:0000259" key="5">
    <source>
        <dbReference type="PROSITE" id="PS50222"/>
    </source>
</evidence>
<feature type="compositionally biased region" description="Basic and acidic residues" evidence="3">
    <location>
        <begin position="133"/>
        <end position="147"/>
    </location>
</feature>
<reference evidence="6 7" key="1">
    <citation type="submission" date="2019-12" db="EMBL/GenBank/DDBJ databases">
        <title>Snethiella sp. nov. sp. isolated from sea sand.</title>
        <authorList>
            <person name="Kim J."/>
            <person name="Jeong S.E."/>
            <person name="Jung H.S."/>
            <person name="Jeon C.O."/>
        </authorList>
    </citation>
    <scope>NUCLEOTIDE SEQUENCE [LARGE SCALE GENOMIC DNA]</scope>
    <source>
        <strain evidence="6 7">DP05</strain>
    </source>
</reference>
<accession>A0A6L8W3Q0</accession>
<dbReference type="Pfam" id="PF13499">
    <property type="entry name" value="EF-hand_7"/>
    <property type="match status" value="1"/>
</dbReference>
<keyword evidence="2" id="KW-0677">Repeat</keyword>
<feature type="region of interest" description="Disordered" evidence="3">
    <location>
        <begin position="131"/>
        <end position="174"/>
    </location>
</feature>
<dbReference type="Pfam" id="PF13202">
    <property type="entry name" value="EF-hand_5"/>
    <property type="match status" value="3"/>
</dbReference>
<evidence type="ECO:0000256" key="4">
    <source>
        <dbReference type="SAM" id="SignalP"/>
    </source>
</evidence>
<evidence type="ECO:0000256" key="1">
    <source>
        <dbReference type="ARBA" id="ARBA00022723"/>
    </source>
</evidence>
<organism evidence="6 7">
    <name type="scientific">Sneathiella litorea</name>
    <dbReference type="NCBI Taxonomy" id="2606216"/>
    <lineage>
        <taxon>Bacteria</taxon>
        <taxon>Pseudomonadati</taxon>
        <taxon>Pseudomonadota</taxon>
        <taxon>Alphaproteobacteria</taxon>
        <taxon>Sneathiellales</taxon>
        <taxon>Sneathiellaceae</taxon>
        <taxon>Sneathiella</taxon>
    </lineage>
</organism>
<dbReference type="RefSeq" id="WP_161313799.1">
    <property type="nucleotide sequence ID" value="NZ_WTUW01000001.1"/>
</dbReference>
<proteinExistence type="predicted"/>
<feature type="domain" description="EF-hand" evidence="5">
    <location>
        <begin position="112"/>
        <end position="147"/>
    </location>
</feature>
<evidence type="ECO:0000256" key="2">
    <source>
        <dbReference type="ARBA" id="ARBA00022737"/>
    </source>
</evidence>
<dbReference type="InterPro" id="IPR018247">
    <property type="entry name" value="EF_Hand_1_Ca_BS"/>
</dbReference>
<evidence type="ECO:0000313" key="6">
    <source>
        <dbReference type="EMBL" id="MZR29319.1"/>
    </source>
</evidence>
<feature type="chain" id="PRO_5026985698" description="EF-hand domain-containing protein" evidence="4">
    <location>
        <begin position="21"/>
        <end position="174"/>
    </location>
</feature>
<dbReference type="EMBL" id="WTUW01000001">
    <property type="protein sequence ID" value="MZR29319.1"/>
    <property type="molecule type" value="Genomic_DNA"/>
</dbReference>
<feature type="domain" description="EF-hand" evidence="5">
    <location>
        <begin position="76"/>
        <end position="111"/>
    </location>
</feature>
<feature type="compositionally biased region" description="Basic residues" evidence="3">
    <location>
        <begin position="165"/>
        <end position="174"/>
    </location>
</feature>
<evidence type="ECO:0000313" key="7">
    <source>
        <dbReference type="Proteomes" id="UP000476030"/>
    </source>
</evidence>
<comment type="caution">
    <text evidence="6">The sequence shown here is derived from an EMBL/GenBank/DDBJ whole genome shotgun (WGS) entry which is preliminary data.</text>
</comment>
<dbReference type="PROSITE" id="PS00018">
    <property type="entry name" value="EF_HAND_1"/>
    <property type="match status" value="2"/>
</dbReference>
<dbReference type="SUPFAM" id="SSF47473">
    <property type="entry name" value="EF-hand"/>
    <property type="match status" value="1"/>
</dbReference>
<dbReference type="Gene3D" id="1.10.238.10">
    <property type="entry name" value="EF-hand"/>
    <property type="match status" value="3"/>
</dbReference>
<dbReference type="InterPro" id="IPR011992">
    <property type="entry name" value="EF-hand-dom_pair"/>
</dbReference>
<dbReference type="PROSITE" id="PS50222">
    <property type="entry name" value="EF_HAND_2"/>
    <property type="match status" value="3"/>
</dbReference>
<dbReference type="AlphaFoldDB" id="A0A6L8W3Q0"/>
<keyword evidence="7" id="KW-1185">Reference proteome</keyword>
<keyword evidence="4" id="KW-0732">Signal</keyword>
<gene>
    <name evidence="6" type="ORF">GQE98_01595</name>
</gene>